<evidence type="ECO:0000313" key="5">
    <source>
        <dbReference type="EMBL" id="KAG7087451.1"/>
    </source>
</evidence>
<comment type="similarity">
    <text evidence="1 3">Belongs to the type-B carboxylesterase/lipase family.</text>
</comment>
<name>A0A9P7UP03_9AGAR</name>
<dbReference type="EMBL" id="CM032189">
    <property type="protein sequence ID" value="KAG7087451.1"/>
    <property type="molecule type" value="Genomic_DNA"/>
</dbReference>
<comment type="caution">
    <text evidence="5">The sequence shown here is derived from an EMBL/GenBank/DDBJ whole genome shotgun (WGS) entry which is preliminary data.</text>
</comment>
<dbReference type="EC" id="3.1.1.-" evidence="3"/>
<protein>
    <recommendedName>
        <fullName evidence="3">Carboxylic ester hydrolase</fullName>
        <ecNumber evidence="3">3.1.1.-</ecNumber>
    </recommendedName>
</protein>
<gene>
    <name evidence="5" type="ORF">E1B28_013417</name>
</gene>
<dbReference type="PROSITE" id="PS00122">
    <property type="entry name" value="CARBOXYLESTERASE_B_1"/>
    <property type="match status" value="1"/>
</dbReference>
<evidence type="ECO:0000256" key="2">
    <source>
        <dbReference type="ARBA" id="ARBA00022801"/>
    </source>
</evidence>
<dbReference type="InterPro" id="IPR002018">
    <property type="entry name" value="CarbesteraseB"/>
</dbReference>
<dbReference type="Pfam" id="PF00135">
    <property type="entry name" value="COesterase"/>
    <property type="match status" value="1"/>
</dbReference>
<sequence>MGNVLAPYKTERHTVHVGKFGAIEGLTLSRPETNEQLVRRYLNVPFVLPPTGLYRWRKPRPLPGNYTYTRPDGSPRDCTIFGRICPQPEYTKLGNHAFSKYDEDCLSLNIWAPAGTPPDGGWPVMLWFHGGWLQVGDPSIDPNTDPTELISQSGGGLQCVFIAAAYRLSVFGFMGSRELADEAQQNGEEGCGNYGLWDQYAALEWVHKYASYFGGNAENLTLSGRSAGAYSVHAIASHDLLMKPSAPTRYKRLVMYSNAIPADPKTLEDVQPQFDELLDACNIPRSLSDTKKLAKLRAIPAFDLVDKVMTLSAHTFRPIRDGCFFPLNLFDRFLAGDFGREFKARQLQLLIGEVRDEETLYRQTNPPHDLETLYIEVGNYYSPPVTRMMVDAYLNRKVHKEGAHPDPDPKIDFWKKIFGDIISDGQVRAPTRLLVRQLVGAGVPLSSIRRYMINWRPSFVDSQAPKELGVSHALDRPIWNFSVMHGPTPKEESTMRAWIRDLVDFVHGQQTDYGTRDVSEHKVLRPDGTIGVEKDTKWDYLVTVADEMCTAK</sequence>
<dbReference type="InterPro" id="IPR019826">
    <property type="entry name" value="Carboxylesterase_B_AS"/>
</dbReference>
<evidence type="ECO:0000256" key="1">
    <source>
        <dbReference type="ARBA" id="ARBA00005964"/>
    </source>
</evidence>
<organism evidence="5 6">
    <name type="scientific">Marasmius oreades</name>
    <name type="common">fairy-ring Marasmius</name>
    <dbReference type="NCBI Taxonomy" id="181124"/>
    <lineage>
        <taxon>Eukaryota</taxon>
        <taxon>Fungi</taxon>
        <taxon>Dikarya</taxon>
        <taxon>Basidiomycota</taxon>
        <taxon>Agaricomycotina</taxon>
        <taxon>Agaricomycetes</taxon>
        <taxon>Agaricomycetidae</taxon>
        <taxon>Agaricales</taxon>
        <taxon>Marasmiineae</taxon>
        <taxon>Marasmiaceae</taxon>
        <taxon>Marasmius</taxon>
    </lineage>
</organism>
<reference evidence="5" key="1">
    <citation type="journal article" date="2021" name="Genome Biol. Evol.">
        <title>The assembled and annotated genome of the fairy-ring fungus Marasmius oreades.</title>
        <authorList>
            <person name="Hiltunen M."/>
            <person name="Ament-Velasquez S.L."/>
            <person name="Johannesson H."/>
        </authorList>
    </citation>
    <scope>NUCLEOTIDE SEQUENCE</scope>
    <source>
        <strain evidence="5">03SP1</strain>
    </source>
</reference>
<dbReference type="SUPFAM" id="SSF53474">
    <property type="entry name" value="alpha/beta-Hydrolases"/>
    <property type="match status" value="1"/>
</dbReference>
<dbReference type="PANTHER" id="PTHR43142">
    <property type="entry name" value="CARBOXYLIC ESTER HYDROLASE"/>
    <property type="match status" value="1"/>
</dbReference>
<keyword evidence="2 3" id="KW-0378">Hydrolase</keyword>
<accession>A0A9P7UP03</accession>
<keyword evidence="6" id="KW-1185">Reference proteome</keyword>
<dbReference type="OrthoDB" id="6846267at2759"/>
<evidence type="ECO:0000256" key="3">
    <source>
        <dbReference type="RuleBase" id="RU361235"/>
    </source>
</evidence>
<dbReference type="Proteomes" id="UP001049176">
    <property type="component" value="Chromosome 9"/>
</dbReference>
<dbReference type="GO" id="GO:0016787">
    <property type="term" value="F:hydrolase activity"/>
    <property type="evidence" value="ECO:0007669"/>
    <property type="project" value="UniProtKB-KW"/>
</dbReference>
<dbReference type="InterPro" id="IPR029058">
    <property type="entry name" value="AB_hydrolase_fold"/>
</dbReference>
<dbReference type="PANTHER" id="PTHR43142:SF8">
    <property type="entry name" value="CARBOXYLIC ESTER HYDROLASE"/>
    <property type="match status" value="1"/>
</dbReference>
<feature type="domain" description="Carboxylesterase type B" evidence="4">
    <location>
        <begin position="19"/>
        <end position="509"/>
    </location>
</feature>
<proteinExistence type="inferred from homology"/>
<dbReference type="KEGG" id="more:E1B28_013417"/>
<dbReference type="Gene3D" id="3.40.50.1820">
    <property type="entry name" value="alpha/beta hydrolase"/>
    <property type="match status" value="1"/>
</dbReference>
<evidence type="ECO:0000259" key="4">
    <source>
        <dbReference type="Pfam" id="PF00135"/>
    </source>
</evidence>
<dbReference type="GeneID" id="66082492"/>
<evidence type="ECO:0000313" key="6">
    <source>
        <dbReference type="Proteomes" id="UP001049176"/>
    </source>
</evidence>
<dbReference type="RefSeq" id="XP_043003922.1">
    <property type="nucleotide sequence ID" value="XM_043158573.1"/>
</dbReference>
<dbReference type="AlphaFoldDB" id="A0A9P7UP03"/>